<dbReference type="RefSeq" id="WP_094119136.1">
    <property type="nucleotide sequence ID" value="NZ_MLFN01000001.1"/>
</dbReference>
<dbReference type="AlphaFoldDB" id="A0A1X1C2U2"/>
<reference evidence="2 3" key="1">
    <citation type="journal article" date="2017" name="Antonie Van Leeuwenhoek">
        <title>Phylogenomic resolution of the bacterial genus Pantoea and its relationship with Erwinia and Tatumella.</title>
        <authorList>
            <person name="Palmer M."/>
            <person name="Steenkamp E.T."/>
            <person name="Coetzee M.P."/>
            <person name="Chan W.Y."/>
            <person name="van Zyl E."/>
            <person name="De Maayer P."/>
            <person name="Coutinho T.A."/>
            <person name="Blom J."/>
            <person name="Smits T.H."/>
            <person name="Duffy B."/>
            <person name="Venter S.N."/>
        </authorList>
    </citation>
    <scope>NUCLEOTIDE SEQUENCE [LARGE SCALE GENOMIC DNA]</scope>
    <source>
        <strain evidence="2 3">LMG 24534</strain>
    </source>
</reference>
<proteinExistence type="predicted"/>
<comment type="caution">
    <text evidence="2">The sequence shown here is derived from an EMBL/GenBank/DDBJ whole genome shotgun (WGS) entry which is preliminary data.</text>
</comment>
<keyword evidence="1" id="KW-0732">Signal</keyword>
<dbReference type="Proteomes" id="UP000193933">
    <property type="component" value="Unassembled WGS sequence"/>
</dbReference>
<evidence type="ECO:0000256" key="1">
    <source>
        <dbReference type="SAM" id="SignalP"/>
    </source>
</evidence>
<dbReference type="EMBL" id="MLFN01000001">
    <property type="protein sequence ID" value="ORM55981.1"/>
    <property type="molecule type" value="Genomic_DNA"/>
</dbReference>
<evidence type="ECO:0000313" key="2">
    <source>
        <dbReference type="EMBL" id="ORM55981.1"/>
    </source>
</evidence>
<name>A0A1X1C2U2_9GAMM</name>
<feature type="signal peptide" evidence="1">
    <location>
        <begin position="1"/>
        <end position="18"/>
    </location>
</feature>
<protein>
    <submittedName>
        <fullName evidence="2">Uncharacterized protein</fullName>
    </submittedName>
</protein>
<organism evidence="2 3">
    <name type="scientific">Pantoea conspicua</name>
    <dbReference type="NCBI Taxonomy" id="472705"/>
    <lineage>
        <taxon>Bacteria</taxon>
        <taxon>Pseudomonadati</taxon>
        <taxon>Pseudomonadota</taxon>
        <taxon>Gammaproteobacteria</taxon>
        <taxon>Enterobacterales</taxon>
        <taxon>Erwiniaceae</taxon>
        <taxon>Pantoea</taxon>
    </lineage>
</organism>
<feature type="chain" id="PRO_5013207834" evidence="1">
    <location>
        <begin position="19"/>
        <end position="123"/>
    </location>
</feature>
<accession>A0A1X1C2U2</accession>
<keyword evidence="3" id="KW-1185">Reference proteome</keyword>
<evidence type="ECO:0000313" key="3">
    <source>
        <dbReference type="Proteomes" id="UP000193933"/>
    </source>
</evidence>
<sequence length="123" mass="13379">MKILITMLAMLLPFSALAVTDDEIVTSVKKEAEAVWFPSEVTVESFENAKFFPSAEYSEYSRSGNVCGVITARSGGQKVSLNFISEAEEVNGGVRVGTPQLYDKSKEPAVARKALSQKCKNPL</sequence>
<gene>
    <name evidence="2" type="ORF">HA41_00690</name>
</gene>